<keyword evidence="2" id="KW-1185">Reference proteome</keyword>
<reference evidence="1 2" key="1">
    <citation type="journal article" date="2018" name="Genome Announc.">
        <title>Draft Genome Sequence of "Candidatus Phycosocius bacilliformis," an Alphaproteobacterial Ectosymbiont of the Hydrocarbon-Producing Green Alga Botryococcus braunii.</title>
        <authorList>
            <person name="Tanabe Y."/>
            <person name="Yamaguchi H."/>
            <person name="Watanabe M.M."/>
        </authorList>
    </citation>
    <scope>NUCLEOTIDE SEQUENCE [LARGE SCALE GENOMIC DNA]</scope>
    <source>
        <strain evidence="1 2">BOTRYCO-2</strain>
    </source>
</reference>
<evidence type="ECO:0000313" key="2">
    <source>
        <dbReference type="Proteomes" id="UP000245086"/>
    </source>
</evidence>
<sequence length="67" mass="7025">MAAKKKMESVADLDVLISEQEAKIALATDGLKELLARREAAVGAEVVTLAGKAGLTVSDFLKVLAKK</sequence>
<evidence type="ECO:0000313" key="1">
    <source>
        <dbReference type="EMBL" id="GBF59155.1"/>
    </source>
</evidence>
<organism evidence="1 2">
    <name type="scientific">Candidatus Phycosocius bacilliformis</name>
    <dbReference type="NCBI Taxonomy" id="1445552"/>
    <lineage>
        <taxon>Bacteria</taxon>
        <taxon>Pseudomonadati</taxon>
        <taxon>Pseudomonadota</taxon>
        <taxon>Alphaproteobacteria</taxon>
        <taxon>Caulobacterales</taxon>
        <taxon>Caulobacterales incertae sedis</taxon>
        <taxon>Candidatus Phycosocius</taxon>
    </lineage>
</organism>
<comment type="caution">
    <text evidence="1">The sequence shown here is derived from an EMBL/GenBank/DDBJ whole genome shotgun (WGS) entry which is preliminary data.</text>
</comment>
<accession>A0A2P2EDL6</accession>
<gene>
    <name evidence="1" type="ORF">PbB2_02847</name>
</gene>
<dbReference type="EMBL" id="BFBR01000010">
    <property type="protein sequence ID" value="GBF59155.1"/>
    <property type="molecule type" value="Genomic_DNA"/>
</dbReference>
<dbReference type="Proteomes" id="UP000245086">
    <property type="component" value="Unassembled WGS sequence"/>
</dbReference>
<dbReference type="AlphaFoldDB" id="A0A2P2EDL6"/>
<protein>
    <submittedName>
        <fullName evidence="1">Uncharacterized protein</fullName>
    </submittedName>
</protein>
<dbReference type="RefSeq" id="WP_108986056.1">
    <property type="nucleotide sequence ID" value="NZ_BFBR01000010.1"/>
</dbReference>
<proteinExistence type="predicted"/>
<name>A0A2P2EDL6_9PROT</name>